<sequence length="104" mass="11589">TNCLLLSSSSSSREIFLSDFAFTSHNAISSRNFAIKETMSRGKPMFLIAYIYSVTNLPTVSASFPTLRHILVILVIRVGWKTMFTITSVFNMSRSTTEIAISTN</sequence>
<dbReference type="Proteomes" id="UP001374535">
    <property type="component" value="Chromosome 6"/>
</dbReference>
<feature type="non-terminal residue" evidence="1">
    <location>
        <position position="104"/>
    </location>
</feature>
<dbReference type="AlphaFoldDB" id="A0AAQ3RVU7"/>
<name>A0AAQ3RVU7_VIGMU</name>
<evidence type="ECO:0000313" key="1">
    <source>
        <dbReference type="EMBL" id="WVZ06454.1"/>
    </source>
</evidence>
<evidence type="ECO:0000313" key="2">
    <source>
        <dbReference type="Proteomes" id="UP001374535"/>
    </source>
</evidence>
<feature type="non-terminal residue" evidence="1">
    <location>
        <position position="1"/>
    </location>
</feature>
<protein>
    <submittedName>
        <fullName evidence="1">Uncharacterized protein</fullName>
    </submittedName>
</protein>
<keyword evidence="2" id="KW-1185">Reference proteome</keyword>
<reference evidence="1 2" key="1">
    <citation type="journal article" date="2023" name="Life. Sci Alliance">
        <title>Evolutionary insights into 3D genome organization and epigenetic landscape of Vigna mungo.</title>
        <authorList>
            <person name="Junaid A."/>
            <person name="Singh B."/>
            <person name="Bhatia S."/>
        </authorList>
    </citation>
    <scope>NUCLEOTIDE SEQUENCE [LARGE SCALE GENOMIC DNA]</scope>
    <source>
        <strain evidence="1">Urdbean</strain>
    </source>
</reference>
<accession>A0AAQ3RVU7</accession>
<dbReference type="EMBL" id="CP144695">
    <property type="protein sequence ID" value="WVZ06454.1"/>
    <property type="molecule type" value="Genomic_DNA"/>
</dbReference>
<proteinExistence type="predicted"/>
<gene>
    <name evidence="1" type="ORF">V8G54_019800</name>
</gene>
<organism evidence="1 2">
    <name type="scientific">Vigna mungo</name>
    <name type="common">Black gram</name>
    <name type="synonym">Phaseolus mungo</name>
    <dbReference type="NCBI Taxonomy" id="3915"/>
    <lineage>
        <taxon>Eukaryota</taxon>
        <taxon>Viridiplantae</taxon>
        <taxon>Streptophyta</taxon>
        <taxon>Embryophyta</taxon>
        <taxon>Tracheophyta</taxon>
        <taxon>Spermatophyta</taxon>
        <taxon>Magnoliopsida</taxon>
        <taxon>eudicotyledons</taxon>
        <taxon>Gunneridae</taxon>
        <taxon>Pentapetalae</taxon>
        <taxon>rosids</taxon>
        <taxon>fabids</taxon>
        <taxon>Fabales</taxon>
        <taxon>Fabaceae</taxon>
        <taxon>Papilionoideae</taxon>
        <taxon>50 kb inversion clade</taxon>
        <taxon>NPAAA clade</taxon>
        <taxon>indigoferoid/millettioid clade</taxon>
        <taxon>Phaseoleae</taxon>
        <taxon>Vigna</taxon>
    </lineage>
</organism>